<dbReference type="Gene3D" id="3.40.50.300">
    <property type="entry name" value="P-loop containing nucleotide triphosphate hydrolases"/>
    <property type="match status" value="1"/>
</dbReference>
<evidence type="ECO:0000259" key="3">
    <source>
        <dbReference type="Pfam" id="PF17109"/>
    </source>
</evidence>
<feature type="compositionally biased region" description="Polar residues" evidence="2">
    <location>
        <begin position="1463"/>
        <end position="1476"/>
    </location>
</feature>
<dbReference type="InterPro" id="IPR027417">
    <property type="entry name" value="P-loop_NTPase"/>
</dbReference>
<evidence type="ECO:0000313" key="5">
    <source>
        <dbReference type="EMBL" id="KAF0324688.1"/>
    </source>
</evidence>
<sequence length="1647" mass="185436">MPLVVVADWTGPNSHFTRFKCRSPGASYLSQYPRSTAFIINQEHGMRNHQQPDLPQSRTAKGGISMDKIWAEAAASFETICGESLKRGEVKSFEDVQRRIEKTCERASCTESKPEDKWDTAKMVGLKSLQYLKLLVGAAAQASSLIPIPPVAASITTAALSFVFDIPQTIRGYNNAIDSVFSEVSSALSQFQIYRSVENLDPLLVEQIHLVLVSFVKICAHVVKYRQSRKRDRFWEQTKFIFGENSALNDEMTEFKGLLQGQRDVEGTVTLAVVAETRKDMAVALEKIVVFGKITEETHQTVQDTQRGVQSLNDDSDRTKTLTKIRDILGVPLTVHLDTTTTQTCVDLANKCLDNTGSWIWKHNAYLSWTAGKERDVLIVSGPPSSGKTSACALITKRLEEQKDRTYVAHYFFPPSARKSDDSKNSVQSALKYMAFQIARVDATVLKTLGKACDTKPAVFRSSTSSDLIDLWKELNIGAAAGSGATYYFVFDGVENLPDAQAGMLLDFASDFQLEQESAGRVRLLISGTKSLFDKGANVSGALRIDMEKHNQDDMRILIQDTLNKNGMLQSTKPNSEQERAKEKILEKIPPKVDGKYSLLRFELDRLMRQLSKRTAIQELDEMLDQTMSSLEAAIKDLERSLTTDEISELNELLKWVMYSHDYMSLAQLEAAMVLTSDIASLTSLEYVIRTKYSAILSIEDEYYVYLQDGVEEYLQKVDTSSGQSQQSTGGSTISMTISINNVDQELCGNFLWDLADMAIRNKFKFDFDGEAFNPAHSSKRPLAVDELEANYTIVTQAFKYLSNEPTDGTQNVGRYVVEFLPYHLNRVRELEDEDKGMLRDDQRSEIGQGLYKIFRDDTVFQRHIKIWQDIEWSVDEMRAIQTWLMDSAAVRKVDRKWRTAVQRASSPITGYLNELVKTVLQGLLRQRSWQMYNASKWLKRFLELDQVQHAPSPISPDDSNEEKYEVDSYIASLEGNLDWETTNKWCQDVLGLPDTDLDSLWYEGLAKAASAKNDYEAAISLYKRAIECDNPSWLCYRELGVVYDCLDLQADAITQLEIALDRAAQDNAHPEGNNVEIVTMHIMLAGIAAKIDNVRQASTHYSIACESEEISQVICGQIGLLQATLSLADPAEVIQVLEKIFSKTDQELALEFFRSVMLEDGYDSLIWGVFRSAKEDSGLLKKIMKSMESATAILHRREANKMPSVQYVDDEIRGMLLYYQGVGAYNFGVSTNGRDPTEEAIRLWTESRDFLKRCGGPSALRARSKATSALSNHYFEKLLHEGLQHDHMEALTKMAKDDSEVTNIDMESAGLLGALYARNNDKKSAREVLRHRVKEALQILSDDIPENDYVGFDMLFQNFLQCQDLEDASIALSLLIPPDTVTVALQFSLEDLKMVRPEDRQRVLEVVTTLAQDIIQATRAQVPDLYKQYQRLDAAQAYFEDLVATAESKDNDKDNGLVETENAANGETKPTANGNGATFHAHSLLRSRLFDPEIEIYMTNVRWGAHCDGSGPDGKKCTNLVNRDQNFFHCTHCANRDFCEECLARLRDPDSDSMVVCSPKHQWLRIPPQGDSLYFGDLAKRVRKPSVKAMEGDDKVFLITPAGDEEWISVQAWEEGLVKEWKISQEELKGDGGLRPPPPPPLEEDD</sequence>
<evidence type="ECO:0000256" key="1">
    <source>
        <dbReference type="ARBA" id="ARBA00022737"/>
    </source>
</evidence>
<comment type="caution">
    <text evidence="5">The sequence shown here is derived from an EMBL/GenBank/DDBJ whole genome shotgun (WGS) entry which is preliminary data.</text>
</comment>
<dbReference type="InterPro" id="IPR056884">
    <property type="entry name" value="NPHP3-like_N"/>
</dbReference>
<dbReference type="InterPro" id="IPR011990">
    <property type="entry name" value="TPR-like_helical_dom_sf"/>
</dbReference>
<evidence type="ECO:0000256" key="2">
    <source>
        <dbReference type="SAM" id="MobiDB-lite"/>
    </source>
</evidence>
<reference evidence="5 6" key="1">
    <citation type="submission" date="2019-12" db="EMBL/GenBank/DDBJ databases">
        <title>A genome sequence resource for the geographically widespread anthracnose pathogen Colletotrichum asianum.</title>
        <authorList>
            <person name="Meng Y."/>
        </authorList>
    </citation>
    <scope>NUCLEOTIDE SEQUENCE [LARGE SCALE GENOMIC DNA]</scope>
    <source>
        <strain evidence="5 6">ICMP 18580</strain>
    </source>
</reference>
<keyword evidence="6" id="KW-1185">Reference proteome</keyword>
<feature type="domain" description="Fungal STAND N-terminal Goodbye" evidence="3">
    <location>
        <begin position="70"/>
        <end position="194"/>
    </location>
</feature>
<gene>
    <name evidence="5" type="ORF">GQ607_008127</name>
</gene>
<accession>A0A8H3WB23</accession>
<evidence type="ECO:0000259" key="4">
    <source>
        <dbReference type="Pfam" id="PF24883"/>
    </source>
</evidence>
<organism evidence="5 6">
    <name type="scientific">Colletotrichum asianum</name>
    <dbReference type="NCBI Taxonomy" id="702518"/>
    <lineage>
        <taxon>Eukaryota</taxon>
        <taxon>Fungi</taxon>
        <taxon>Dikarya</taxon>
        <taxon>Ascomycota</taxon>
        <taxon>Pezizomycotina</taxon>
        <taxon>Sordariomycetes</taxon>
        <taxon>Hypocreomycetidae</taxon>
        <taxon>Glomerellales</taxon>
        <taxon>Glomerellaceae</taxon>
        <taxon>Colletotrichum</taxon>
        <taxon>Colletotrichum gloeosporioides species complex</taxon>
    </lineage>
</organism>
<evidence type="ECO:0000313" key="6">
    <source>
        <dbReference type="Proteomes" id="UP000434172"/>
    </source>
</evidence>
<dbReference type="Proteomes" id="UP000434172">
    <property type="component" value="Unassembled WGS sequence"/>
</dbReference>
<feature type="compositionally biased region" description="Pro residues" evidence="2">
    <location>
        <begin position="1636"/>
        <end position="1647"/>
    </location>
</feature>
<feature type="region of interest" description="Disordered" evidence="2">
    <location>
        <begin position="1451"/>
        <end position="1476"/>
    </location>
</feature>
<keyword evidence="1" id="KW-0677">Repeat</keyword>
<dbReference type="SUPFAM" id="SSF52540">
    <property type="entry name" value="P-loop containing nucleoside triphosphate hydrolases"/>
    <property type="match status" value="1"/>
</dbReference>
<dbReference type="OrthoDB" id="2913095at2759"/>
<name>A0A8H3WB23_9PEZI</name>
<feature type="region of interest" description="Disordered" evidence="2">
    <location>
        <begin position="1627"/>
        <end position="1647"/>
    </location>
</feature>
<dbReference type="EMBL" id="WOWK01000042">
    <property type="protein sequence ID" value="KAF0324688.1"/>
    <property type="molecule type" value="Genomic_DNA"/>
</dbReference>
<dbReference type="PANTHER" id="PTHR10039:SF17">
    <property type="entry name" value="FUNGAL STAND N-TERMINAL GOODBYE DOMAIN-CONTAINING PROTEIN-RELATED"/>
    <property type="match status" value="1"/>
</dbReference>
<dbReference type="Gene3D" id="1.25.40.10">
    <property type="entry name" value="Tetratricopeptide repeat domain"/>
    <property type="match status" value="1"/>
</dbReference>
<dbReference type="Pfam" id="PF24883">
    <property type="entry name" value="NPHP3_N"/>
    <property type="match status" value="1"/>
</dbReference>
<proteinExistence type="predicted"/>
<dbReference type="PANTHER" id="PTHR10039">
    <property type="entry name" value="AMELOGENIN"/>
    <property type="match status" value="1"/>
</dbReference>
<dbReference type="SUPFAM" id="SSF48452">
    <property type="entry name" value="TPR-like"/>
    <property type="match status" value="1"/>
</dbReference>
<dbReference type="InterPro" id="IPR031350">
    <property type="entry name" value="Goodbye_dom"/>
</dbReference>
<dbReference type="Pfam" id="PF17109">
    <property type="entry name" value="Goodbye"/>
    <property type="match status" value="1"/>
</dbReference>
<protein>
    <submittedName>
        <fullName evidence="5">Neutral amino acid permease</fullName>
    </submittedName>
</protein>
<feature type="domain" description="Nephrocystin 3-like N-terminal" evidence="4">
    <location>
        <begin position="355"/>
        <end position="527"/>
    </location>
</feature>